<dbReference type="HOGENOM" id="CLU_063451_0_1_5"/>
<reference evidence="1 2" key="1">
    <citation type="journal article" date="2006" name="Genome Biol.">
        <title>The genome of Rhizobium leguminosarum has recognizable core and accessory components.</title>
        <authorList>
            <person name="Young J.W."/>
            <person name="Crossman L.C."/>
            <person name="Johnston A.W.B."/>
            <person name="Thomson N.R."/>
            <person name="Ghazoui Z.F."/>
            <person name="Hull K.H."/>
            <person name="Wexler M."/>
            <person name="Curson A.R.J."/>
            <person name="Todd J.D."/>
            <person name="Poole P.S."/>
            <person name="Mauchline T.H."/>
            <person name="East A.K."/>
            <person name="Quail M.A."/>
            <person name="Churcher C."/>
            <person name="Arrowsmith C."/>
            <person name="Cherevach A."/>
            <person name="Chillingworth T."/>
            <person name="Clarke K."/>
            <person name="Cronin A."/>
            <person name="Davis P."/>
            <person name="Fraser A."/>
            <person name="Hance Z."/>
            <person name="Hauser H."/>
            <person name="Jagels K."/>
            <person name="Moule S."/>
            <person name="Mungall K."/>
            <person name="Norbertczak H."/>
            <person name="Rabbinowitsch E."/>
            <person name="Sanders M."/>
            <person name="Simmonds M."/>
            <person name="Whitehead S."/>
            <person name="Parkhill J."/>
        </authorList>
    </citation>
    <scope>NUCLEOTIDE SEQUENCE [LARGE SCALE GENOMIC DNA]</scope>
    <source>
        <strain evidence="2">DSM 114642 / LMG 32736 / 3841</strain>
    </source>
</reference>
<dbReference type="KEGG" id="rle:RL1898"/>
<dbReference type="InterPro" id="IPR027417">
    <property type="entry name" value="P-loop_NTPase"/>
</dbReference>
<keyword evidence="2" id="KW-1185">Reference proteome</keyword>
<evidence type="ECO:0000313" key="2">
    <source>
        <dbReference type="Proteomes" id="UP000006575"/>
    </source>
</evidence>
<dbReference type="Pfam" id="PF05621">
    <property type="entry name" value="TniB"/>
    <property type="match status" value="1"/>
</dbReference>
<gene>
    <name evidence="1" type="ordered locus">RL1898</name>
</gene>
<evidence type="ECO:0000313" key="1">
    <source>
        <dbReference type="EMBL" id="CAK07392.1"/>
    </source>
</evidence>
<dbReference type="EnsemblBacteria" id="CAK07392">
    <property type="protein sequence ID" value="CAK07392"/>
    <property type="gene ID" value="RL1898"/>
</dbReference>
<dbReference type="EMBL" id="AM236080">
    <property type="protein sequence ID" value="CAK07392.1"/>
    <property type="molecule type" value="Genomic_DNA"/>
</dbReference>
<dbReference type="RefSeq" id="WP_011651520.1">
    <property type="nucleotide sequence ID" value="NC_008380.1"/>
</dbReference>
<proteinExistence type="predicted"/>
<dbReference type="GeneID" id="303206920"/>
<protein>
    <submittedName>
        <fullName evidence="1">Uncharacterized protein</fullName>
    </submittedName>
</protein>
<dbReference type="SUPFAM" id="SSF52540">
    <property type="entry name" value="P-loop containing nucleoside triphosphate hydrolases"/>
    <property type="match status" value="1"/>
</dbReference>
<dbReference type="Gene3D" id="3.40.50.300">
    <property type="entry name" value="P-loop containing nucleotide triphosphate hydrolases"/>
    <property type="match status" value="1"/>
</dbReference>
<name>Q1MI18_RHIJ3</name>
<dbReference type="Proteomes" id="UP000006575">
    <property type="component" value="Chromosome"/>
</dbReference>
<dbReference type="AlphaFoldDB" id="Q1MI18"/>
<organism evidence="1 2">
    <name type="scientific">Rhizobium johnstonii (strain DSM 114642 / LMG 32736 / 3841)</name>
    <name type="common">Rhizobium leguminosarum bv. viciae</name>
    <dbReference type="NCBI Taxonomy" id="216596"/>
    <lineage>
        <taxon>Bacteria</taxon>
        <taxon>Pseudomonadati</taxon>
        <taxon>Pseudomonadota</taxon>
        <taxon>Alphaproteobacteria</taxon>
        <taxon>Hyphomicrobiales</taxon>
        <taxon>Rhizobiaceae</taxon>
        <taxon>Rhizobium/Agrobacterium group</taxon>
        <taxon>Rhizobium</taxon>
        <taxon>Rhizobium johnstonii</taxon>
    </lineage>
</organism>
<dbReference type="InterPro" id="IPR008868">
    <property type="entry name" value="TniB"/>
</dbReference>
<accession>Q1MI18</accession>
<dbReference type="eggNOG" id="COG1474">
    <property type="taxonomic scope" value="Bacteria"/>
</dbReference>
<sequence length="348" mass="39039">MIEQPATSMMEHLLRTASRKTVDRAAIIKKIQDIHVPTTVDDELAKEIEIMLAHIMSGNATSGYALTILGKSGAGKSKALDHLLDNHPSFASFDGLYNRMSLSLRAVTPPSCTWKKLGARLAAQSGLPVHGETNEDVVWNDILLDRMRKMGTRVIVLDEFQHVLEAPTSHAYTHLSNSIKNLMQTPSYPIWVIVSGVPEIEGILDRDEHKQLDRRVPIIRVKDMPNDETTVGKVVETVQKLADASDIRIGFPLIHEFVQRLMHGGIWRFGMTVQIIKNSLEKCIWDDKAGGVLLPNHFAQGYARLARDCPDEQNVFKSADWQKIQREVDDKGYLVDPASAPKRRRKKG</sequence>